<dbReference type="AlphaFoldDB" id="A0A9P0GPF0"/>
<dbReference type="Proteomes" id="UP001153737">
    <property type="component" value="Chromosome 5"/>
</dbReference>
<gene>
    <name evidence="2" type="ORF">PHAECO_LOCUS9667</name>
</gene>
<feature type="coiled-coil region" evidence="1">
    <location>
        <begin position="42"/>
        <end position="69"/>
    </location>
</feature>
<sequence length="221" mass="25668">MSRSTRKGEDELHSTIKSVVIKLCNSEEFINSITASITETITQKFNKEIENLRRENKELVKKVQNQDILLQSLAEKEEKHEQHLRSRNIRFYGVKEDGNENCAAAIQEILSSKMNIDIESWHLDSCYRVGKYVRDKNRPIMVRFSTLFHKNIVYQNKKKLKSTGVIVKEDLTVEQMKVFKAAIAKVANNGRVWTNFGNIFAKFNGENDLIKLKCFDDVHNM</sequence>
<dbReference type="OrthoDB" id="10066957at2759"/>
<evidence type="ECO:0000313" key="2">
    <source>
        <dbReference type="EMBL" id="CAH1170744.1"/>
    </source>
</evidence>
<reference evidence="2" key="2">
    <citation type="submission" date="2022-10" db="EMBL/GenBank/DDBJ databases">
        <authorList>
            <consortium name="ENA_rothamsted_submissions"/>
            <consortium name="culmorum"/>
            <person name="King R."/>
        </authorList>
    </citation>
    <scope>NUCLEOTIDE SEQUENCE</scope>
</reference>
<protein>
    <submittedName>
        <fullName evidence="2">Uncharacterized protein</fullName>
    </submittedName>
</protein>
<dbReference type="EMBL" id="OU896711">
    <property type="protein sequence ID" value="CAH1170744.1"/>
    <property type="molecule type" value="Genomic_DNA"/>
</dbReference>
<proteinExistence type="predicted"/>
<keyword evidence="3" id="KW-1185">Reference proteome</keyword>
<dbReference type="Gene3D" id="3.30.70.1820">
    <property type="entry name" value="L1 transposable element, RRM domain"/>
    <property type="match status" value="1"/>
</dbReference>
<keyword evidence="1" id="KW-0175">Coiled coil</keyword>
<accession>A0A9P0GPF0</accession>
<evidence type="ECO:0000313" key="3">
    <source>
        <dbReference type="Proteomes" id="UP001153737"/>
    </source>
</evidence>
<evidence type="ECO:0000256" key="1">
    <source>
        <dbReference type="SAM" id="Coils"/>
    </source>
</evidence>
<reference evidence="2" key="1">
    <citation type="submission" date="2022-01" db="EMBL/GenBank/DDBJ databases">
        <authorList>
            <person name="King R."/>
        </authorList>
    </citation>
    <scope>NUCLEOTIDE SEQUENCE</scope>
</reference>
<organism evidence="2 3">
    <name type="scientific">Phaedon cochleariae</name>
    <name type="common">Mustard beetle</name>
    <dbReference type="NCBI Taxonomy" id="80249"/>
    <lineage>
        <taxon>Eukaryota</taxon>
        <taxon>Metazoa</taxon>
        <taxon>Ecdysozoa</taxon>
        <taxon>Arthropoda</taxon>
        <taxon>Hexapoda</taxon>
        <taxon>Insecta</taxon>
        <taxon>Pterygota</taxon>
        <taxon>Neoptera</taxon>
        <taxon>Endopterygota</taxon>
        <taxon>Coleoptera</taxon>
        <taxon>Polyphaga</taxon>
        <taxon>Cucujiformia</taxon>
        <taxon>Chrysomeloidea</taxon>
        <taxon>Chrysomelidae</taxon>
        <taxon>Chrysomelinae</taxon>
        <taxon>Chrysomelini</taxon>
        <taxon>Phaedon</taxon>
    </lineage>
</organism>
<name>A0A9P0GPF0_PHACE</name>